<evidence type="ECO:0000313" key="3">
    <source>
        <dbReference type="EMBL" id="WDF70517.1"/>
    </source>
</evidence>
<protein>
    <submittedName>
        <fullName evidence="3">Uncharacterized protein</fullName>
    </submittedName>
</protein>
<organism evidence="3 4">
    <name type="scientific">Sphingobacterium oryzagri</name>
    <dbReference type="NCBI Taxonomy" id="3025669"/>
    <lineage>
        <taxon>Bacteria</taxon>
        <taxon>Pseudomonadati</taxon>
        <taxon>Bacteroidota</taxon>
        <taxon>Sphingobacteriia</taxon>
        <taxon>Sphingobacteriales</taxon>
        <taxon>Sphingobacteriaceae</taxon>
        <taxon>Sphingobacterium</taxon>
    </lineage>
</organism>
<dbReference type="EMBL" id="CP117880">
    <property type="protein sequence ID" value="WDF70517.1"/>
    <property type="molecule type" value="Genomic_DNA"/>
</dbReference>
<gene>
    <name evidence="3" type="ORF">PQ465_09115</name>
</gene>
<evidence type="ECO:0000256" key="1">
    <source>
        <dbReference type="SAM" id="MobiDB-lite"/>
    </source>
</evidence>
<dbReference type="PROSITE" id="PS51257">
    <property type="entry name" value="PROKAR_LIPOPROTEIN"/>
    <property type="match status" value="1"/>
</dbReference>
<feature type="compositionally biased region" description="Basic and acidic residues" evidence="1">
    <location>
        <begin position="51"/>
        <end position="65"/>
    </location>
</feature>
<dbReference type="RefSeq" id="WP_274269223.1">
    <property type="nucleotide sequence ID" value="NZ_CP117880.1"/>
</dbReference>
<keyword evidence="4" id="KW-1185">Reference proteome</keyword>
<reference evidence="3 4" key="1">
    <citation type="submission" date="2023-02" db="EMBL/GenBank/DDBJ databases">
        <title>Genome sequence of Sphingobacterium sp. KACC 22765.</title>
        <authorList>
            <person name="Kim S."/>
            <person name="Heo J."/>
            <person name="Kwon S.-W."/>
        </authorList>
    </citation>
    <scope>NUCLEOTIDE SEQUENCE [LARGE SCALE GENOMIC DNA]</scope>
    <source>
        <strain evidence="3 4">KACC 22765</strain>
    </source>
</reference>
<proteinExistence type="predicted"/>
<sequence length="94" mass="10054">MKKVNIHTFALLVALATVSCGQTKQSDTTAAAQEDSTVNQQQNNSGTPLDNLHRDNSSDTLKEDVDVNTGVPLNNLTREQVRDSLATSTTAAPE</sequence>
<name>A0ABY7WLP5_9SPHI</name>
<dbReference type="Proteomes" id="UP001221558">
    <property type="component" value="Chromosome"/>
</dbReference>
<feature type="signal peptide" evidence="2">
    <location>
        <begin position="1"/>
        <end position="21"/>
    </location>
</feature>
<evidence type="ECO:0000313" key="4">
    <source>
        <dbReference type="Proteomes" id="UP001221558"/>
    </source>
</evidence>
<feature type="chain" id="PRO_5047116295" evidence="2">
    <location>
        <begin position="22"/>
        <end position="94"/>
    </location>
</feature>
<accession>A0ABY7WLP5</accession>
<feature type="compositionally biased region" description="Polar residues" evidence="1">
    <location>
        <begin position="21"/>
        <end position="48"/>
    </location>
</feature>
<evidence type="ECO:0000256" key="2">
    <source>
        <dbReference type="SAM" id="SignalP"/>
    </source>
</evidence>
<keyword evidence="2" id="KW-0732">Signal</keyword>
<feature type="region of interest" description="Disordered" evidence="1">
    <location>
        <begin position="21"/>
        <end position="94"/>
    </location>
</feature>
<feature type="compositionally biased region" description="Polar residues" evidence="1">
    <location>
        <begin position="85"/>
        <end position="94"/>
    </location>
</feature>